<dbReference type="SMART" id="SM00130">
    <property type="entry name" value="KR"/>
    <property type="match status" value="1"/>
</dbReference>
<sequence length="193" mass="22165">MQQECIRLNEMSNEHVYDFLEENKGNSFAKEARRNNQSLRRLMKICLVVIDVPNNQSSKTCVCESIDGRTSVQYTSITKKNVDTFNHCPVSFCVAGIGTWSLFDVAKSVSECYTTTSSGAGYKGKNTCTVAGRICQRWDRDYPQKRHQDHKPQNSQDLHSNFCRDPGPSYEYKPWCYTTDPNVRWENCHVPLC</sequence>
<dbReference type="Proteomes" id="UP000507470">
    <property type="component" value="Unassembled WGS sequence"/>
</dbReference>
<dbReference type="PROSITE" id="PS50070">
    <property type="entry name" value="KRINGLE_2"/>
    <property type="match status" value="1"/>
</dbReference>
<name>A0A6J8A6A3_MYTCO</name>
<dbReference type="InterPro" id="IPR013806">
    <property type="entry name" value="Kringle-like"/>
</dbReference>
<dbReference type="PANTHER" id="PTHR24261">
    <property type="entry name" value="PLASMINOGEN-RELATED"/>
    <property type="match status" value="1"/>
</dbReference>
<dbReference type="OrthoDB" id="6039658at2759"/>
<keyword evidence="1 3" id="KW-0420">Kringle</keyword>
<dbReference type="Gene3D" id="2.40.20.10">
    <property type="entry name" value="Plasminogen Kringle 4"/>
    <property type="match status" value="1"/>
</dbReference>
<dbReference type="InterPro" id="IPR050759">
    <property type="entry name" value="Serine_protease_kringle"/>
</dbReference>
<dbReference type="Pfam" id="PF00051">
    <property type="entry name" value="Kringle"/>
    <property type="match status" value="1"/>
</dbReference>
<dbReference type="PANTHER" id="PTHR24261:SF7">
    <property type="entry name" value="KRINGLE DOMAIN-CONTAINING PROTEIN"/>
    <property type="match status" value="1"/>
</dbReference>
<organism evidence="5 6">
    <name type="scientific">Mytilus coruscus</name>
    <name type="common">Sea mussel</name>
    <dbReference type="NCBI Taxonomy" id="42192"/>
    <lineage>
        <taxon>Eukaryota</taxon>
        <taxon>Metazoa</taxon>
        <taxon>Spiralia</taxon>
        <taxon>Lophotrochozoa</taxon>
        <taxon>Mollusca</taxon>
        <taxon>Bivalvia</taxon>
        <taxon>Autobranchia</taxon>
        <taxon>Pteriomorphia</taxon>
        <taxon>Mytilida</taxon>
        <taxon>Mytiloidea</taxon>
        <taxon>Mytilidae</taxon>
        <taxon>Mytilinae</taxon>
        <taxon>Mytilus</taxon>
    </lineage>
</organism>
<evidence type="ECO:0000259" key="4">
    <source>
        <dbReference type="PROSITE" id="PS50070"/>
    </source>
</evidence>
<dbReference type="SUPFAM" id="SSF57440">
    <property type="entry name" value="Kringle-like"/>
    <property type="match status" value="1"/>
</dbReference>
<dbReference type="AlphaFoldDB" id="A0A6J8A6A3"/>
<evidence type="ECO:0000313" key="6">
    <source>
        <dbReference type="Proteomes" id="UP000507470"/>
    </source>
</evidence>
<comment type="caution">
    <text evidence="3">Lacks conserved residue(s) required for the propagation of feature annotation.</text>
</comment>
<dbReference type="PRINTS" id="PR00018">
    <property type="entry name" value="KRINGLE"/>
</dbReference>
<dbReference type="InterPro" id="IPR000001">
    <property type="entry name" value="Kringle"/>
</dbReference>
<evidence type="ECO:0000313" key="5">
    <source>
        <dbReference type="EMBL" id="CAC5361940.1"/>
    </source>
</evidence>
<evidence type="ECO:0000256" key="2">
    <source>
        <dbReference type="ARBA" id="ARBA00023157"/>
    </source>
</evidence>
<keyword evidence="6" id="KW-1185">Reference proteome</keyword>
<feature type="domain" description="Kringle" evidence="4">
    <location>
        <begin position="113"/>
        <end position="193"/>
    </location>
</feature>
<proteinExistence type="predicted"/>
<evidence type="ECO:0000256" key="1">
    <source>
        <dbReference type="ARBA" id="ARBA00022572"/>
    </source>
</evidence>
<gene>
    <name evidence="5" type="ORF">MCOR_3877</name>
</gene>
<evidence type="ECO:0000256" key="3">
    <source>
        <dbReference type="PROSITE-ProRule" id="PRU00121"/>
    </source>
</evidence>
<reference evidence="5 6" key="1">
    <citation type="submission" date="2020-06" db="EMBL/GenBank/DDBJ databases">
        <authorList>
            <person name="Li R."/>
            <person name="Bekaert M."/>
        </authorList>
    </citation>
    <scope>NUCLEOTIDE SEQUENCE [LARGE SCALE GENOMIC DNA]</scope>
    <source>
        <strain evidence="6">wild</strain>
    </source>
</reference>
<protein>
    <recommendedName>
        <fullName evidence="4">Kringle domain-containing protein</fullName>
    </recommendedName>
</protein>
<dbReference type="InterPro" id="IPR038178">
    <property type="entry name" value="Kringle_sf"/>
</dbReference>
<keyword evidence="2" id="KW-1015">Disulfide bond</keyword>
<dbReference type="EMBL" id="CACVKT020000714">
    <property type="protein sequence ID" value="CAC5361940.1"/>
    <property type="molecule type" value="Genomic_DNA"/>
</dbReference>
<accession>A0A6J8A6A3</accession>